<sequence>MSSRVVTQHEGDLAIITPPVRLQSRFCGPTLGDLAAQIEAAERNGAVRRILIELGQGRGGSLADLLETDPAVAEDLGQLCDRVEACAKPVIARLSGRVRAGTGALALACHYRLATPDTQMDFPAARLGLVPAGGVTQRLPRLAGAEVALSLLQTGAAMSAEDLVAAGVVDGLLADVTRDAALAALADLGEVAPRPTRARRDGLADGVGFQAALRRARAAAATPRRPSAAAIADCVESAQLLPFEAGCARELTALQDAARTEAARALRHALQAERRAAQLPRAFRGEEGAQPTATRIGRVAIAAGGREVPALAFAILIAGIEVVLFEERQAPLEEALTATGDLLERLLKAGAIDAETRALCLHNLHVSLGVGDLGAAGLALVPEGYGVDEVTALLKALHAGLGEGAILALSDPAQLRAATAWLPAGAAACALQFSLPLETGELVEITPAPGCAPGVLQSVAALVARLARLPVFVDGSGLVVRLHRALTEAAGDLVAGGCAPDRLLGALHAWGLSPTGYAVLARGAVQGEGEELGDEEMVALVLAALANAGARAVEEGVAEAAAHVDAVAIHAFGFPRWRGGPMFQADQAGLLGLRKRLKARAERRGAAVWAISPLIEKCILNGEPLAGVERENA</sequence>
<keyword evidence="3" id="KW-0511">Multifunctional enzyme</keyword>
<dbReference type="RefSeq" id="WP_085866899.1">
    <property type="nucleotide sequence ID" value="NZ_FWFQ01000002.1"/>
</dbReference>
<evidence type="ECO:0000256" key="2">
    <source>
        <dbReference type="ARBA" id="ARBA00023239"/>
    </source>
</evidence>
<dbReference type="GO" id="GO:0003857">
    <property type="term" value="F:(3S)-3-hydroxyacyl-CoA dehydrogenase (NAD+) activity"/>
    <property type="evidence" value="ECO:0007669"/>
    <property type="project" value="UniProtKB-EC"/>
</dbReference>
<dbReference type="GO" id="GO:0016853">
    <property type="term" value="F:isomerase activity"/>
    <property type="evidence" value="ECO:0007669"/>
    <property type="project" value="UniProtKB-KW"/>
</dbReference>
<evidence type="ECO:0000259" key="5">
    <source>
        <dbReference type="Pfam" id="PF02737"/>
    </source>
</evidence>
<dbReference type="CDD" id="cd06558">
    <property type="entry name" value="crotonase-like"/>
    <property type="match status" value="1"/>
</dbReference>
<dbReference type="InterPro" id="IPR036291">
    <property type="entry name" value="NAD(P)-bd_dom_sf"/>
</dbReference>
<keyword evidence="1" id="KW-0413">Isomerase</keyword>
<comment type="catalytic activity">
    <reaction evidence="4">
        <text>a (3S)-3-hydroxyacyl-CoA + NAD(+) = a 3-oxoacyl-CoA + NADH + H(+)</text>
        <dbReference type="Rhea" id="RHEA:22432"/>
        <dbReference type="ChEBI" id="CHEBI:15378"/>
        <dbReference type="ChEBI" id="CHEBI:57318"/>
        <dbReference type="ChEBI" id="CHEBI:57540"/>
        <dbReference type="ChEBI" id="CHEBI:57945"/>
        <dbReference type="ChEBI" id="CHEBI:90726"/>
        <dbReference type="EC" id="1.1.1.35"/>
    </reaction>
</comment>
<dbReference type="Pfam" id="PF02737">
    <property type="entry name" value="3HCDH_N"/>
    <property type="match status" value="1"/>
</dbReference>
<dbReference type="OrthoDB" id="9771883at2"/>
<dbReference type="SUPFAM" id="SSF52096">
    <property type="entry name" value="ClpP/crotonase"/>
    <property type="match status" value="1"/>
</dbReference>
<dbReference type="Gene3D" id="3.40.50.720">
    <property type="entry name" value="NAD(P)-binding Rossmann-like Domain"/>
    <property type="match status" value="1"/>
</dbReference>
<dbReference type="InterPro" id="IPR008927">
    <property type="entry name" value="6-PGluconate_DH-like_C_sf"/>
</dbReference>
<proteinExistence type="predicted"/>
<dbReference type="Gene3D" id="1.10.1040.10">
    <property type="entry name" value="N-(1-d-carboxylethyl)-l-norvaline Dehydrogenase, domain 2"/>
    <property type="match status" value="1"/>
</dbReference>
<evidence type="ECO:0000256" key="1">
    <source>
        <dbReference type="ARBA" id="ARBA00023235"/>
    </source>
</evidence>
<dbReference type="PANTHER" id="PTHR23309">
    <property type="entry name" value="3-HYDROXYACYL-COA DEHYROGENASE"/>
    <property type="match status" value="1"/>
</dbReference>
<dbReference type="SUPFAM" id="SSF48179">
    <property type="entry name" value="6-phosphogluconate dehydrogenase C-terminal domain-like"/>
    <property type="match status" value="1"/>
</dbReference>
<name>A0A1Y5RGP1_9RHOB</name>
<dbReference type="PANTHER" id="PTHR23309:SF49">
    <property type="entry name" value="PEROXISOMAL BIFUNCTIONAL ENZYME"/>
    <property type="match status" value="1"/>
</dbReference>
<dbReference type="InterPro" id="IPR013328">
    <property type="entry name" value="6PGD_dom2"/>
</dbReference>
<keyword evidence="7" id="KW-1185">Reference proteome</keyword>
<protein>
    <submittedName>
        <fullName evidence="6">Putative enoyl-CoA hydratase</fullName>
        <ecNumber evidence="6">4.2.1.17</ecNumber>
    </submittedName>
</protein>
<dbReference type="AlphaFoldDB" id="A0A1Y5RGP1"/>
<feature type="domain" description="3-hydroxyacyl-CoA dehydrogenase NAD binding" evidence="5">
    <location>
        <begin position="311"/>
        <end position="473"/>
    </location>
</feature>
<organism evidence="6 7">
    <name type="scientific">Pseudoruegeria aquimaris</name>
    <dbReference type="NCBI Taxonomy" id="393663"/>
    <lineage>
        <taxon>Bacteria</taxon>
        <taxon>Pseudomonadati</taxon>
        <taxon>Pseudomonadota</taxon>
        <taxon>Alphaproteobacteria</taxon>
        <taxon>Rhodobacterales</taxon>
        <taxon>Roseobacteraceae</taxon>
        <taxon>Pseudoruegeria</taxon>
    </lineage>
</organism>
<dbReference type="GO" id="GO:0070403">
    <property type="term" value="F:NAD+ binding"/>
    <property type="evidence" value="ECO:0007669"/>
    <property type="project" value="InterPro"/>
</dbReference>
<dbReference type="Gene3D" id="3.90.226.10">
    <property type="entry name" value="2-enoyl-CoA Hydratase, Chain A, domain 1"/>
    <property type="match status" value="1"/>
</dbReference>
<reference evidence="6 7" key="1">
    <citation type="submission" date="2017-03" db="EMBL/GenBank/DDBJ databases">
        <authorList>
            <person name="Afonso C.L."/>
            <person name="Miller P.J."/>
            <person name="Scott M.A."/>
            <person name="Spackman E."/>
            <person name="Goraichik I."/>
            <person name="Dimitrov K.M."/>
            <person name="Suarez D.L."/>
            <person name="Swayne D.E."/>
        </authorList>
    </citation>
    <scope>NUCLEOTIDE SEQUENCE [LARGE SCALE GENOMIC DNA]</scope>
    <source>
        <strain evidence="6 7">CECT 7680</strain>
    </source>
</reference>
<dbReference type="EC" id="4.2.1.17" evidence="6"/>
<gene>
    <name evidence="6" type="primary">fadB_1</name>
    <name evidence="6" type="ORF">PSA7680_00307</name>
</gene>
<evidence type="ECO:0000313" key="7">
    <source>
        <dbReference type="Proteomes" id="UP000193409"/>
    </source>
</evidence>
<dbReference type="EMBL" id="FWFQ01000002">
    <property type="protein sequence ID" value="SLN14253.1"/>
    <property type="molecule type" value="Genomic_DNA"/>
</dbReference>
<dbReference type="GO" id="GO:0004300">
    <property type="term" value="F:enoyl-CoA hydratase activity"/>
    <property type="evidence" value="ECO:0007669"/>
    <property type="project" value="UniProtKB-EC"/>
</dbReference>
<dbReference type="Pfam" id="PF00378">
    <property type="entry name" value="ECH_1"/>
    <property type="match status" value="1"/>
</dbReference>
<keyword evidence="2 6" id="KW-0456">Lyase</keyword>
<dbReference type="GO" id="GO:0006631">
    <property type="term" value="P:fatty acid metabolic process"/>
    <property type="evidence" value="ECO:0007669"/>
    <property type="project" value="InterPro"/>
</dbReference>
<dbReference type="InterPro" id="IPR001753">
    <property type="entry name" value="Enoyl-CoA_hydra/iso"/>
</dbReference>
<evidence type="ECO:0000313" key="6">
    <source>
        <dbReference type="EMBL" id="SLN14253.1"/>
    </source>
</evidence>
<dbReference type="InterPro" id="IPR006176">
    <property type="entry name" value="3-OHacyl-CoA_DH_NAD-bd"/>
</dbReference>
<accession>A0A1Y5RGP1</accession>
<evidence type="ECO:0000256" key="3">
    <source>
        <dbReference type="ARBA" id="ARBA00023268"/>
    </source>
</evidence>
<dbReference type="SUPFAM" id="SSF51735">
    <property type="entry name" value="NAD(P)-binding Rossmann-fold domains"/>
    <property type="match status" value="1"/>
</dbReference>
<dbReference type="InterPro" id="IPR029045">
    <property type="entry name" value="ClpP/crotonase-like_dom_sf"/>
</dbReference>
<dbReference type="Proteomes" id="UP000193409">
    <property type="component" value="Unassembled WGS sequence"/>
</dbReference>
<evidence type="ECO:0000256" key="4">
    <source>
        <dbReference type="ARBA" id="ARBA00049556"/>
    </source>
</evidence>